<proteinExistence type="predicted"/>
<organism evidence="2 3">
    <name type="scientific">Martelella alba</name>
    <dbReference type="NCBI Taxonomy" id="2590451"/>
    <lineage>
        <taxon>Bacteria</taxon>
        <taxon>Pseudomonadati</taxon>
        <taxon>Pseudomonadota</taxon>
        <taxon>Alphaproteobacteria</taxon>
        <taxon>Hyphomicrobiales</taxon>
        <taxon>Aurantimonadaceae</taxon>
        <taxon>Martelella</taxon>
    </lineage>
</organism>
<reference evidence="2 3" key="1">
    <citation type="submission" date="2019-06" db="EMBL/GenBank/DDBJ databases">
        <authorList>
            <person name="Li M."/>
        </authorList>
    </citation>
    <scope>NUCLEOTIDE SEQUENCE [LARGE SCALE GENOMIC DNA]</scope>
    <source>
        <strain evidence="2 3">BGMRC2036</strain>
    </source>
</reference>
<protein>
    <submittedName>
        <fullName evidence="2">Integrase</fullName>
    </submittedName>
</protein>
<dbReference type="OrthoDB" id="8305267at2"/>
<gene>
    <name evidence="2" type="ORF">FJU08_03815</name>
</gene>
<dbReference type="AlphaFoldDB" id="A0A506UGF5"/>
<evidence type="ECO:0000313" key="2">
    <source>
        <dbReference type="EMBL" id="TPW32149.1"/>
    </source>
</evidence>
<dbReference type="Proteomes" id="UP000318801">
    <property type="component" value="Unassembled WGS sequence"/>
</dbReference>
<evidence type="ECO:0000256" key="1">
    <source>
        <dbReference type="SAM" id="MobiDB-lite"/>
    </source>
</evidence>
<comment type="caution">
    <text evidence="2">The sequence shown here is derived from an EMBL/GenBank/DDBJ whole genome shotgun (WGS) entry which is preliminary data.</text>
</comment>
<accession>A0A506UGF5</accession>
<evidence type="ECO:0000313" key="3">
    <source>
        <dbReference type="Proteomes" id="UP000318801"/>
    </source>
</evidence>
<dbReference type="EMBL" id="VHLG01000002">
    <property type="protein sequence ID" value="TPW32149.1"/>
    <property type="molecule type" value="Genomic_DNA"/>
</dbReference>
<name>A0A506UGF5_9HYPH</name>
<feature type="region of interest" description="Disordered" evidence="1">
    <location>
        <begin position="28"/>
        <end position="47"/>
    </location>
</feature>
<sequence>MPVLVTGIQPARVCAAKGLSIHCLIYLDPRDKHGDDDGERGSSTSNV</sequence>
<keyword evidence="3" id="KW-1185">Reference proteome</keyword>